<evidence type="ECO:0000256" key="1">
    <source>
        <dbReference type="ARBA" id="ARBA00004477"/>
    </source>
</evidence>
<protein>
    <recommendedName>
        <fullName evidence="7">Derlin</fullName>
    </recommendedName>
</protein>
<comment type="function">
    <text evidence="7">May be involved in the degradation of misfolded endoplasmic reticulum (ER) luminal proteins.</text>
</comment>
<dbReference type="GO" id="GO:0006950">
    <property type="term" value="P:response to stress"/>
    <property type="evidence" value="ECO:0007669"/>
    <property type="project" value="UniProtKB-ARBA"/>
</dbReference>
<evidence type="ECO:0000256" key="6">
    <source>
        <dbReference type="ARBA" id="ARBA00023136"/>
    </source>
</evidence>
<comment type="caution">
    <text evidence="7">Lacks conserved residue(s) required for the propagation of feature annotation.</text>
</comment>
<dbReference type="Gene3D" id="1.20.1540.10">
    <property type="entry name" value="Rhomboid-like"/>
    <property type="match status" value="1"/>
</dbReference>
<dbReference type="SUPFAM" id="SSF144091">
    <property type="entry name" value="Rhomboid-like"/>
    <property type="match status" value="1"/>
</dbReference>
<evidence type="ECO:0000256" key="3">
    <source>
        <dbReference type="ARBA" id="ARBA00022692"/>
    </source>
</evidence>
<comment type="similarity">
    <text evidence="2 7">Belongs to the derlin family.</text>
</comment>
<dbReference type="InterPro" id="IPR035952">
    <property type="entry name" value="Rhomboid-like_sf"/>
</dbReference>
<feature type="chain" id="PRO_5031444353" description="Derlin" evidence="9">
    <location>
        <begin position="29"/>
        <end position="328"/>
    </location>
</feature>
<dbReference type="EMBL" id="HBGY01016945">
    <property type="protein sequence ID" value="CAD9583359.1"/>
    <property type="molecule type" value="Transcribed_RNA"/>
</dbReference>
<evidence type="ECO:0000256" key="5">
    <source>
        <dbReference type="ARBA" id="ARBA00022989"/>
    </source>
</evidence>
<evidence type="ECO:0000256" key="7">
    <source>
        <dbReference type="RuleBase" id="RU363059"/>
    </source>
</evidence>
<feature type="compositionally biased region" description="Low complexity" evidence="8">
    <location>
        <begin position="55"/>
        <end position="72"/>
    </location>
</feature>
<feature type="signal peptide" evidence="9">
    <location>
        <begin position="1"/>
        <end position="28"/>
    </location>
</feature>
<dbReference type="Pfam" id="PF04511">
    <property type="entry name" value="DER1"/>
    <property type="match status" value="1"/>
</dbReference>
<feature type="transmembrane region" description="Helical" evidence="7">
    <location>
        <begin position="184"/>
        <end position="207"/>
    </location>
</feature>
<evidence type="ECO:0000256" key="8">
    <source>
        <dbReference type="SAM" id="MobiDB-lite"/>
    </source>
</evidence>
<evidence type="ECO:0000256" key="9">
    <source>
        <dbReference type="SAM" id="SignalP"/>
    </source>
</evidence>
<organism evidence="10">
    <name type="scientific">Leptocylindrus danicus</name>
    <dbReference type="NCBI Taxonomy" id="163516"/>
    <lineage>
        <taxon>Eukaryota</taxon>
        <taxon>Sar</taxon>
        <taxon>Stramenopiles</taxon>
        <taxon>Ochrophyta</taxon>
        <taxon>Bacillariophyta</taxon>
        <taxon>Coscinodiscophyceae</taxon>
        <taxon>Chaetocerotophycidae</taxon>
        <taxon>Leptocylindrales</taxon>
        <taxon>Leptocylindraceae</taxon>
        <taxon>Leptocylindrus</taxon>
    </lineage>
</organism>
<evidence type="ECO:0000256" key="2">
    <source>
        <dbReference type="ARBA" id="ARBA00008917"/>
    </source>
</evidence>
<sequence length="328" mass="35907">MMIKSQRSRRAFLKLLVVTCMAMVCCEASVRTPSTNLAALSARGGANSRRKKGSKVATLSSSSNSAKSNKTATGKKKVGSAAKAAEKKDGLSSAMQKYHSMLPLTRVYITVVGIVTLLGLIVGDEGAQMLMAFDMNRVLHGLELWRPFTAAAFLGPPSIGWLMNGYYLFEYGSSLERAYGSAQFLLFLLGQIFLLSWLSGIFAQPFFGSSMITAMLHVLSRSMPNQKVKWLIFTVPYWSLPYGLMASDVLQSQSPASALPHIIGILTGHFYHFHKFIWPKVGGEDWLVAPEFLSKRLDADAKRDVAKETISNALKGRKKGKGRKLGGN</sequence>
<accession>A0A7S2P7M0</accession>
<keyword evidence="6 7" id="KW-0472">Membrane</keyword>
<dbReference type="InterPro" id="IPR007599">
    <property type="entry name" value="DER1"/>
</dbReference>
<keyword evidence="5 7" id="KW-1133">Transmembrane helix</keyword>
<dbReference type="AlphaFoldDB" id="A0A7S2P7M0"/>
<feature type="region of interest" description="Disordered" evidence="8">
    <location>
        <begin position="41"/>
        <end position="80"/>
    </location>
</feature>
<feature type="transmembrane region" description="Helical" evidence="7">
    <location>
        <begin position="105"/>
        <end position="123"/>
    </location>
</feature>
<evidence type="ECO:0000313" key="10">
    <source>
        <dbReference type="EMBL" id="CAD9583359.1"/>
    </source>
</evidence>
<dbReference type="GO" id="GO:0005789">
    <property type="term" value="C:endoplasmic reticulum membrane"/>
    <property type="evidence" value="ECO:0007669"/>
    <property type="project" value="UniProtKB-SubCell"/>
</dbReference>
<dbReference type="PANTHER" id="PTHR11009">
    <property type="entry name" value="DER1-LIKE PROTEIN, DERLIN"/>
    <property type="match status" value="1"/>
</dbReference>
<gene>
    <name evidence="10" type="ORF">LDAN0321_LOCUS10960</name>
</gene>
<name>A0A7S2P7M0_9STRA</name>
<comment type="subcellular location">
    <subcellularLocation>
        <location evidence="1 7">Endoplasmic reticulum membrane</location>
        <topology evidence="1 7">Multi-pass membrane protein</topology>
    </subcellularLocation>
</comment>
<keyword evidence="3 7" id="KW-0812">Transmembrane</keyword>
<keyword evidence="4 7" id="KW-0256">Endoplasmic reticulum</keyword>
<reference evidence="10" key="1">
    <citation type="submission" date="2021-01" db="EMBL/GenBank/DDBJ databases">
        <authorList>
            <person name="Corre E."/>
            <person name="Pelletier E."/>
            <person name="Niang G."/>
            <person name="Scheremetjew M."/>
            <person name="Finn R."/>
            <person name="Kale V."/>
            <person name="Holt S."/>
            <person name="Cochrane G."/>
            <person name="Meng A."/>
            <person name="Brown T."/>
            <person name="Cohen L."/>
        </authorList>
    </citation>
    <scope>NUCLEOTIDE SEQUENCE</scope>
    <source>
        <strain evidence="10">B650</strain>
    </source>
</reference>
<feature type="transmembrane region" description="Helical" evidence="7">
    <location>
        <begin position="144"/>
        <end position="164"/>
    </location>
</feature>
<evidence type="ECO:0000256" key="4">
    <source>
        <dbReference type="ARBA" id="ARBA00022824"/>
    </source>
</evidence>
<proteinExistence type="inferred from homology"/>
<keyword evidence="9" id="KW-0732">Signal</keyword>